<protein>
    <submittedName>
        <fullName evidence="9">Efflux RND transporter periplasmic adaptor subunit</fullName>
    </submittedName>
    <submittedName>
        <fullName evidence="8">RND efflux system, membrane fusion protein CmeA</fullName>
    </submittedName>
</protein>
<feature type="chain" id="PRO_5044546870" evidence="3">
    <location>
        <begin position="22"/>
        <end position="393"/>
    </location>
</feature>
<feature type="region of interest" description="Disordered" evidence="2">
    <location>
        <begin position="363"/>
        <end position="393"/>
    </location>
</feature>
<dbReference type="Pfam" id="PF25876">
    <property type="entry name" value="HH_MFP_RND"/>
    <property type="match status" value="1"/>
</dbReference>
<feature type="domain" description="YknX-like C-terminal permuted SH3-like" evidence="7">
    <location>
        <begin position="294"/>
        <end position="360"/>
    </location>
</feature>
<dbReference type="Pfam" id="PF25917">
    <property type="entry name" value="BSH_RND"/>
    <property type="match status" value="1"/>
</dbReference>
<feature type="domain" description="Multidrug resistance protein MdtA-like barrel-sandwich hybrid" evidence="5">
    <location>
        <begin position="63"/>
        <end position="203"/>
    </location>
</feature>
<dbReference type="RefSeq" id="WP_058122033.1">
    <property type="nucleotide sequence ID" value="NZ_CAOMJD010000020.1"/>
</dbReference>
<sequence length="393" mass="43493">MRFYNIIFGSIAFSLMLGFMACSDSDKQGKEIPSLKVETLNIAHQNVSLSFEYAARLKSIQSVGVYARVQGVLLSKNFKEGDIVQEGQLLFKIDPARYIAKVNQAKAQWQSAEANFIKANRDWKRVEKLYKQGVYTIDQYDTSRSNFLSAQANVASTQAALDDVKIDLGYTDVVATISGRIGMRSYDVGNLVGANGQEVLTTITQLSPIYAEFAIPNTDYYLMRGLENARIQVEFVLGNGKVYDKLGKLDFVDSVLDAQTSTVKARSIVDNEEHKLLPNEFVRVRLKGFEAQNAITIPQSALLQDSQGSYVYIIKEGKAKIARVILGQNLRNNQVLIASGLSNGDTLVLNQLSKIREGVPLSPIGADSKKATNVQGGAQENQNKMQDKKQEQK</sequence>
<evidence type="ECO:0000256" key="2">
    <source>
        <dbReference type="SAM" id="MobiDB-lite"/>
    </source>
</evidence>
<evidence type="ECO:0000313" key="11">
    <source>
        <dbReference type="Proteomes" id="UP000064525"/>
    </source>
</evidence>
<evidence type="ECO:0000313" key="10">
    <source>
        <dbReference type="Proteomes" id="UP000029925"/>
    </source>
</evidence>
<gene>
    <name evidence="8" type="ORF">BN2458_PEG0638</name>
    <name evidence="9" type="ORF">LS75_000125</name>
</gene>
<dbReference type="Gene3D" id="1.10.287.470">
    <property type="entry name" value="Helix hairpin bin"/>
    <property type="match status" value="1"/>
</dbReference>
<dbReference type="GeneID" id="78150918"/>
<dbReference type="Pfam" id="PF25989">
    <property type="entry name" value="YknX_C"/>
    <property type="match status" value="1"/>
</dbReference>
<feature type="domain" description="Multidrug resistance protein MdtA-like alpha-helical hairpin" evidence="4">
    <location>
        <begin position="102"/>
        <end position="171"/>
    </location>
</feature>
<dbReference type="PANTHER" id="PTHR30158">
    <property type="entry name" value="ACRA/E-RELATED COMPONENT OF DRUG EFFLUX TRANSPORTER"/>
    <property type="match status" value="1"/>
</dbReference>
<evidence type="ECO:0000256" key="3">
    <source>
        <dbReference type="SAM" id="SignalP"/>
    </source>
</evidence>
<dbReference type="AlphaFoldDB" id="A0A0S4PVT7"/>
<dbReference type="EMBL" id="JRPF02000001">
    <property type="protein sequence ID" value="TLD79391.1"/>
    <property type="molecule type" value="Genomic_DNA"/>
</dbReference>
<dbReference type="InterPro" id="IPR058625">
    <property type="entry name" value="MdtA-like_BSH"/>
</dbReference>
<dbReference type="KEGG" id="hty:BN2458_PEG0638"/>
<dbReference type="GO" id="GO:0030313">
    <property type="term" value="C:cell envelope"/>
    <property type="evidence" value="ECO:0007669"/>
    <property type="project" value="UniProtKB-SubCell"/>
</dbReference>
<dbReference type="Gene3D" id="2.40.50.100">
    <property type="match status" value="1"/>
</dbReference>
<evidence type="ECO:0000313" key="9">
    <source>
        <dbReference type="EMBL" id="TLD79391.1"/>
    </source>
</evidence>
<evidence type="ECO:0000259" key="7">
    <source>
        <dbReference type="Pfam" id="PF25989"/>
    </source>
</evidence>
<evidence type="ECO:0000259" key="4">
    <source>
        <dbReference type="Pfam" id="PF25876"/>
    </source>
</evidence>
<keyword evidence="10" id="KW-1185">Reference proteome</keyword>
<name>A0A0S4PVT7_9HELI</name>
<reference evidence="11" key="2">
    <citation type="submission" date="2015-11" db="EMBL/GenBank/DDBJ databases">
        <authorList>
            <person name="Anvar S.Y."/>
        </authorList>
    </citation>
    <scope>NUCLEOTIDE SEQUENCE [LARGE SCALE GENOMIC DNA]</scope>
</reference>
<dbReference type="Proteomes" id="UP000029925">
    <property type="component" value="Unassembled WGS sequence"/>
</dbReference>
<evidence type="ECO:0000259" key="5">
    <source>
        <dbReference type="Pfam" id="PF25917"/>
    </source>
</evidence>
<dbReference type="Pfam" id="PF25944">
    <property type="entry name" value="Beta-barrel_RND"/>
    <property type="match status" value="1"/>
</dbReference>
<reference evidence="9 10" key="1">
    <citation type="journal article" date="2014" name="Genome Announc.">
        <title>Draft genome sequences of eight enterohepatic helicobacter species isolated from both laboratory and wild rodents.</title>
        <authorList>
            <person name="Sheh A."/>
            <person name="Shen Z."/>
            <person name="Fox J.G."/>
        </authorList>
    </citation>
    <scope>NUCLEOTIDE SEQUENCE [LARGE SCALE GENOMIC DNA]</scope>
    <source>
        <strain evidence="9 10">MIT 98-6810</strain>
    </source>
</reference>
<dbReference type="InterPro" id="IPR058637">
    <property type="entry name" value="YknX-like_C"/>
</dbReference>
<dbReference type="PATRIC" id="fig|76936.10.peg.623"/>
<dbReference type="InterPro" id="IPR058626">
    <property type="entry name" value="MdtA-like_b-barrel"/>
</dbReference>
<dbReference type="GO" id="GO:0015562">
    <property type="term" value="F:efflux transmembrane transporter activity"/>
    <property type="evidence" value="ECO:0007669"/>
    <property type="project" value="InterPro"/>
</dbReference>
<evidence type="ECO:0000259" key="6">
    <source>
        <dbReference type="Pfam" id="PF25944"/>
    </source>
</evidence>
<reference evidence="8" key="3">
    <citation type="submission" date="2015-11" db="EMBL/GenBank/DDBJ databases">
        <authorList>
            <person name="Zhang Y."/>
            <person name="Guo Z."/>
        </authorList>
    </citation>
    <scope>NUCLEOTIDE SEQUENCE</scope>
    <source>
        <strain evidence="8">1</strain>
    </source>
</reference>
<dbReference type="EMBL" id="LN907858">
    <property type="protein sequence ID" value="CUU39524.1"/>
    <property type="molecule type" value="Genomic_DNA"/>
</dbReference>
<dbReference type="GO" id="GO:0005886">
    <property type="term" value="C:plasma membrane"/>
    <property type="evidence" value="ECO:0007669"/>
    <property type="project" value="TreeGrafter"/>
</dbReference>
<dbReference type="GO" id="GO:0046677">
    <property type="term" value="P:response to antibiotic"/>
    <property type="evidence" value="ECO:0007669"/>
    <property type="project" value="TreeGrafter"/>
</dbReference>
<dbReference type="STRING" id="76936.BN2458_PEG0638"/>
<feature type="domain" description="Multidrug resistance protein MdtA-like beta-barrel" evidence="6">
    <location>
        <begin position="208"/>
        <end position="287"/>
    </location>
</feature>
<dbReference type="Gene3D" id="2.40.420.20">
    <property type="match status" value="1"/>
</dbReference>
<dbReference type="NCBIfam" id="TIGR01730">
    <property type="entry name" value="RND_mfp"/>
    <property type="match status" value="1"/>
</dbReference>
<accession>A0A0S4PVT7</accession>
<dbReference type="SUPFAM" id="SSF111369">
    <property type="entry name" value="HlyD-like secretion proteins"/>
    <property type="match status" value="1"/>
</dbReference>
<dbReference type="Gene3D" id="2.40.30.170">
    <property type="match status" value="1"/>
</dbReference>
<comment type="similarity">
    <text evidence="1">Belongs to the membrane fusion protein (MFP) (TC 8.A.1) family.</text>
</comment>
<dbReference type="InterPro" id="IPR006143">
    <property type="entry name" value="RND_pump_MFP"/>
</dbReference>
<dbReference type="InterPro" id="IPR058624">
    <property type="entry name" value="MdtA-like_HH"/>
</dbReference>
<evidence type="ECO:0000256" key="1">
    <source>
        <dbReference type="ARBA" id="ARBA00009477"/>
    </source>
</evidence>
<feature type="compositionally biased region" description="Polar residues" evidence="2">
    <location>
        <begin position="371"/>
        <end position="384"/>
    </location>
</feature>
<dbReference type="Proteomes" id="UP000064525">
    <property type="component" value="Chromosome I"/>
</dbReference>
<dbReference type="OrthoDB" id="9772050at2"/>
<evidence type="ECO:0000313" key="8">
    <source>
        <dbReference type="EMBL" id="CUU39524.1"/>
    </source>
</evidence>
<proteinExistence type="inferred from homology"/>
<dbReference type="PROSITE" id="PS51257">
    <property type="entry name" value="PROKAR_LIPOPROTEIN"/>
    <property type="match status" value="1"/>
</dbReference>
<keyword evidence="3" id="KW-0732">Signal</keyword>
<feature type="signal peptide" evidence="3">
    <location>
        <begin position="1"/>
        <end position="21"/>
    </location>
</feature>
<organism evidence="8 11">
    <name type="scientific">Helicobacter typhlonius</name>
    <dbReference type="NCBI Taxonomy" id="76936"/>
    <lineage>
        <taxon>Bacteria</taxon>
        <taxon>Pseudomonadati</taxon>
        <taxon>Campylobacterota</taxon>
        <taxon>Epsilonproteobacteria</taxon>
        <taxon>Campylobacterales</taxon>
        <taxon>Helicobacteraceae</taxon>
        <taxon>Helicobacter</taxon>
    </lineage>
</organism>